<evidence type="ECO:0000313" key="2">
    <source>
        <dbReference type="Proteomes" id="UP001301769"/>
    </source>
</evidence>
<organism evidence="1 2">
    <name type="scientific">Rhypophila decipiens</name>
    <dbReference type="NCBI Taxonomy" id="261697"/>
    <lineage>
        <taxon>Eukaryota</taxon>
        <taxon>Fungi</taxon>
        <taxon>Dikarya</taxon>
        <taxon>Ascomycota</taxon>
        <taxon>Pezizomycotina</taxon>
        <taxon>Sordariomycetes</taxon>
        <taxon>Sordariomycetidae</taxon>
        <taxon>Sordariales</taxon>
        <taxon>Naviculisporaceae</taxon>
        <taxon>Rhypophila</taxon>
    </lineage>
</organism>
<comment type="caution">
    <text evidence="1">The sequence shown here is derived from an EMBL/GenBank/DDBJ whole genome shotgun (WGS) entry which is preliminary data.</text>
</comment>
<dbReference type="Proteomes" id="UP001301769">
    <property type="component" value="Unassembled WGS sequence"/>
</dbReference>
<accession>A0AAN6Y9N1</accession>
<dbReference type="AlphaFoldDB" id="A0AAN6Y9N1"/>
<evidence type="ECO:0000313" key="1">
    <source>
        <dbReference type="EMBL" id="KAK4215238.1"/>
    </source>
</evidence>
<proteinExistence type="predicted"/>
<reference evidence="1" key="1">
    <citation type="journal article" date="2023" name="Mol. Phylogenet. Evol.">
        <title>Genome-scale phylogeny and comparative genomics of the fungal order Sordariales.</title>
        <authorList>
            <person name="Hensen N."/>
            <person name="Bonometti L."/>
            <person name="Westerberg I."/>
            <person name="Brannstrom I.O."/>
            <person name="Guillou S."/>
            <person name="Cros-Aarteil S."/>
            <person name="Calhoun S."/>
            <person name="Haridas S."/>
            <person name="Kuo A."/>
            <person name="Mondo S."/>
            <person name="Pangilinan J."/>
            <person name="Riley R."/>
            <person name="LaButti K."/>
            <person name="Andreopoulos B."/>
            <person name="Lipzen A."/>
            <person name="Chen C."/>
            <person name="Yan M."/>
            <person name="Daum C."/>
            <person name="Ng V."/>
            <person name="Clum A."/>
            <person name="Steindorff A."/>
            <person name="Ohm R.A."/>
            <person name="Martin F."/>
            <person name="Silar P."/>
            <person name="Natvig D.O."/>
            <person name="Lalanne C."/>
            <person name="Gautier V."/>
            <person name="Ament-Velasquez S.L."/>
            <person name="Kruys A."/>
            <person name="Hutchinson M.I."/>
            <person name="Powell A.J."/>
            <person name="Barry K."/>
            <person name="Miller A.N."/>
            <person name="Grigoriev I.V."/>
            <person name="Debuchy R."/>
            <person name="Gladieux P."/>
            <person name="Hiltunen Thoren M."/>
            <person name="Johannesson H."/>
        </authorList>
    </citation>
    <scope>NUCLEOTIDE SEQUENCE</scope>
    <source>
        <strain evidence="1">PSN293</strain>
    </source>
</reference>
<keyword evidence="2" id="KW-1185">Reference proteome</keyword>
<protein>
    <submittedName>
        <fullName evidence="1">Uncharacterized protein</fullName>
    </submittedName>
</protein>
<gene>
    <name evidence="1" type="ORF">QBC37DRAFT_398824</name>
</gene>
<name>A0AAN6Y9N1_9PEZI</name>
<sequence length="185" mass="20266">MDDVHASTEYARATAHAIDALLQGDALQGIKNGNNSDPVVKNLTKLAIRLQQFRQHSGQLDQWLRVDASMTSPKIRNIVAELAKEGRRVSVVVFNEIDKASGGGAVDIDPAVLAEYDDVLAAFIRVFILFSQLLSGDGDKDSKLNHPDAHQLVENAQRVSEKVLSSRSALLEMENPRLPTIKTRA</sequence>
<dbReference type="EMBL" id="MU858082">
    <property type="protein sequence ID" value="KAK4215238.1"/>
    <property type="molecule type" value="Genomic_DNA"/>
</dbReference>
<reference evidence="1" key="2">
    <citation type="submission" date="2023-05" db="EMBL/GenBank/DDBJ databases">
        <authorList>
            <consortium name="Lawrence Berkeley National Laboratory"/>
            <person name="Steindorff A."/>
            <person name="Hensen N."/>
            <person name="Bonometti L."/>
            <person name="Westerberg I."/>
            <person name="Brannstrom I.O."/>
            <person name="Guillou S."/>
            <person name="Cros-Aarteil S."/>
            <person name="Calhoun S."/>
            <person name="Haridas S."/>
            <person name="Kuo A."/>
            <person name="Mondo S."/>
            <person name="Pangilinan J."/>
            <person name="Riley R."/>
            <person name="Labutti K."/>
            <person name="Andreopoulos B."/>
            <person name="Lipzen A."/>
            <person name="Chen C."/>
            <person name="Yanf M."/>
            <person name="Daum C."/>
            <person name="Ng V."/>
            <person name="Clum A."/>
            <person name="Ohm R."/>
            <person name="Martin F."/>
            <person name="Silar P."/>
            <person name="Natvig D."/>
            <person name="Lalanne C."/>
            <person name="Gautier V."/>
            <person name="Ament-Velasquez S.L."/>
            <person name="Kruys A."/>
            <person name="Hutchinson M.I."/>
            <person name="Powell A.J."/>
            <person name="Barry K."/>
            <person name="Miller A.N."/>
            <person name="Grigoriev I.V."/>
            <person name="Debuchy R."/>
            <person name="Gladieux P."/>
            <person name="Thoren M.H."/>
            <person name="Johannesson H."/>
        </authorList>
    </citation>
    <scope>NUCLEOTIDE SEQUENCE</scope>
    <source>
        <strain evidence="1">PSN293</strain>
    </source>
</reference>